<evidence type="ECO:0000313" key="4">
    <source>
        <dbReference type="Proteomes" id="UP001163714"/>
    </source>
</evidence>
<protein>
    <submittedName>
        <fullName evidence="3">Inovirus Gp2 family protein</fullName>
    </submittedName>
</protein>
<reference evidence="3" key="1">
    <citation type="submission" date="2022-10" db="EMBL/GenBank/DDBJ databases">
        <title>Shewanella flava sp. nov, isolated from the estuary of the Fenhe River into the Yellow River.</title>
        <authorList>
            <person name="Li Y."/>
        </authorList>
    </citation>
    <scope>NUCLEOTIDE SEQUENCE</scope>
    <source>
        <strain evidence="3">FYR11-62</strain>
    </source>
</reference>
<evidence type="ECO:0000313" key="3">
    <source>
        <dbReference type="EMBL" id="MCW3172821.1"/>
    </source>
</evidence>
<feature type="compositionally biased region" description="Basic residues" evidence="1">
    <location>
        <begin position="175"/>
        <end position="185"/>
    </location>
</feature>
<proteinExistence type="predicted"/>
<sequence>MHTKPFKRFLEQLNAMFEAHSKVFAYRFDLSFPADSLRGINDHTQFEKFLTRFKKQIKNHYQLSKIGYSWSGETETSKNQHYHVVLMLNGHEVQSPKWLQSRISRIWMDVGGSTPTWVRFYRLERKELVNSHDVILMTEHRLKESGCVIGFVYHVSYLFKGRGKGYLQTGSHNYGHSRLRRKRQSSPKATTKNIT</sequence>
<organism evidence="3 4">
    <name type="scientific">Shewanella subflava</name>
    <dbReference type="NCBI Taxonomy" id="2986476"/>
    <lineage>
        <taxon>Bacteria</taxon>
        <taxon>Pseudomonadati</taxon>
        <taxon>Pseudomonadota</taxon>
        <taxon>Gammaproteobacteria</taxon>
        <taxon>Alteromonadales</taxon>
        <taxon>Shewanellaceae</taxon>
        <taxon>Shewanella</taxon>
    </lineage>
</organism>
<name>A0ABT3I9T7_9GAMM</name>
<feature type="region of interest" description="Disordered" evidence="1">
    <location>
        <begin position="170"/>
        <end position="195"/>
    </location>
</feature>
<feature type="compositionally biased region" description="Polar residues" evidence="1">
    <location>
        <begin position="186"/>
        <end position="195"/>
    </location>
</feature>
<dbReference type="Proteomes" id="UP001163714">
    <property type="component" value="Unassembled WGS sequence"/>
</dbReference>
<dbReference type="InterPro" id="IPR057271">
    <property type="entry name" value="YagK_YfjJ_C"/>
</dbReference>
<feature type="domain" description="YagK/YfjJ C-terminal" evidence="2">
    <location>
        <begin position="18"/>
        <end position="177"/>
    </location>
</feature>
<evidence type="ECO:0000256" key="1">
    <source>
        <dbReference type="SAM" id="MobiDB-lite"/>
    </source>
</evidence>
<comment type="caution">
    <text evidence="3">The sequence shown here is derived from an EMBL/GenBank/DDBJ whole genome shotgun (WGS) entry which is preliminary data.</text>
</comment>
<keyword evidence="4" id="KW-1185">Reference proteome</keyword>
<evidence type="ECO:0000259" key="2">
    <source>
        <dbReference type="Pfam" id="PF11726"/>
    </source>
</evidence>
<dbReference type="EMBL" id="JAPDMX010000024">
    <property type="protein sequence ID" value="MCW3172821.1"/>
    <property type="molecule type" value="Genomic_DNA"/>
</dbReference>
<accession>A0ABT3I9T7</accession>
<gene>
    <name evidence="3" type="ORF">OHT75_10050</name>
</gene>
<dbReference type="RefSeq" id="WP_264726339.1">
    <property type="nucleotide sequence ID" value="NZ_JAPDMX010000024.1"/>
</dbReference>
<dbReference type="Pfam" id="PF11726">
    <property type="entry name" value="YagK_YfjJ_C"/>
    <property type="match status" value="1"/>
</dbReference>